<keyword evidence="1" id="KW-0677">Repeat</keyword>
<reference evidence="3 4" key="1">
    <citation type="journal article" date="2023" name="bioRxiv">
        <title>Genome report: Whole genome sequence and annotation of Penstemon davidsonii.</title>
        <authorList>
            <person name="Ostevik K.L."/>
            <person name="Alabady M."/>
            <person name="Zhang M."/>
            <person name="Rausher M.D."/>
        </authorList>
    </citation>
    <scope>NUCLEOTIDE SEQUENCE [LARGE SCALE GENOMIC DNA]</scope>
    <source>
        <strain evidence="3">DNT005</strain>
        <tissue evidence="3">Whole leaf</tissue>
    </source>
</reference>
<dbReference type="InterPro" id="IPR011990">
    <property type="entry name" value="TPR-like_helical_dom_sf"/>
</dbReference>
<organism evidence="3 4">
    <name type="scientific">Penstemon davidsonii</name>
    <dbReference type="NCBI Taxonomy" id="160366"/>
    <lineage>
        <taxon>Eukaryota</taxon>
        <taxon>Viridiplantae</taxon>
        <taxon>Streptophyta</taxon>
        <taxon>Embryophyta</taxon>
        <taxon>Tracheophyta</taxon>
        <taxon>Spermatophyta</taxon>
        <taxon>Magnoliopsida</taxon>
        <taxon>eudicotyledons</taxon>
        <taxon>Gunneridae</taxon>
        <taxon>Pentapetalae</taxon>
        <taxon>asterids</taxon>
        <taxon>lamiids</taxon>
        <taxon>Lamiales</taxon>
        <taxon>Plantaginaceae</taxon>
        <taxon>Cheloneae</taxon>
        <taxon>Penstemon</taxon>
    </lineage>
</organism>
<sequence length="604" mass="68268">MNSLFIKRCISSSSGAIALPEVEVKRLVSEGLYEEALTFYKRHVHPFQSDTNTAFIIPSITKACAHSQTHQIFGLQIQCNVLKNGLDSESTVSNSIMSMYAKFSDTSSARKVFDEMPERDTISWNSMINCYTQNGFLLEALNMLREMYVHGFVPKPELLASCLSTCVKTENWKLGRAMHGLVFLDERIEKTVFISTALLDFYSRYADIDTALRVFYSMEEKNEVSWTAMISGCIEGRDYNRAFSCLRSMQFEDVKPNRVTLISILPACIEIGSIIHGKEIHSYAIRRGYDSDIRFSSALVHMYCEFGALKPAKLIFDRSVKKEVVMWSSIITGYSRTKDSAKEAIWLFREMQMEGILPNSVTLLAVLSACTNLLSLRGGSAIHGYSLKLGLGSELFIQNSLINMYSKCGGLHDSIQVFNEMSNKNCISWSAIISAYGLYGYANEALKLFYEMRESEIKTDAVIYLAVLTACNHAGLVDEAQIIFYQALEDVNVSLTLEHYTCFIDLLGRAGKLEDACDVVSTMPFKPCPKIWSSLVHASKLHGRMDIAESMAQRLVRIEPENAANYALLSMIYAESGKWLDVEELRRYMMERRLTKKNRSFSKI</sequence>
<name>A0ABR0CQC3_9LAMI</name>
<protein>
    <recommendedName>
        <fullName evidence="5">Pentatricopeptide repeat-containing protein</fullName>
    </recommendedName>
</protein>
<dbReference type="NCBIfam" id="TIGR00756">
    <property type="entry name" value="PPR"/>
    <property type="match status" value="4"/>
</dbReference>
<evidence type="ECO:0000256" key="2">
    <source>
        <dbReference type="PROSITE-ProRule" id="PRU00708"/>
    </source>
</evidence>
<gene>
    <name evidence="3" type="ORF">RD792_014486</name>
</gene>
<accession>A0ABR0CQC3</accession>
<dbReference type="InterPro" id="IPR046848">
    <property type="entry name" value="E_motif"/>
</dbReference>
<dbReference type="Pfam" id="PF20431">
    <property type="entry name" value="E_motif"/>
    <property type="match status" value="1"/>
</dbReference>
<dbReference type="Gene3D" id="1.25.40.10">
    <property type="entry name" value="Tetratricopeptide repeat domain"/>
    <property type="match status" value="5"/>
</dbReference>
<dbReference type="EMBL" id="JAYDYQ010002687">
    <property type="protein sequence ID" value="KAK4478979.1"/>
    <property type="molecule type" value="Genomic_DNA"/>
</dbReference>
<feature type="repeat" description="PPR" evidence="2">
    <location>
        <begin position="120"/>
        <end position="154"/>
    </location>
</feature>
<evidence type="ECO:0000313" key="4">
    <source>
        <dbReference type="Proteomes" id="UP001291926"/>
    </source>
</evidence>
<comment type="caution">
    <text evidence="3">The sequence shown here is derived from an EMBL/GenBank/DDBJ whole genome shotgun (WGS) entry which is preliminary data.</text>
</comment>
<dbReference type="PANTHER" id="PTHR47926">
    <property type="entry name" value="PENTATRICOPEPTIDE REPEAT-CONTAINING PROTEIN"/>
    <property type="match status" value="1"/>
</dbReference>
<feature type="repeat" description="PPR" evidence="2">
    <location>
        <begin position="323"/>
        <end position="358"/>
    </location>
</feature>
<dbReference type="SUPFAM" id="SSF48452">
    <property type="entry name" value="TPR-like"/>
    <property type="match status" value="1"/>
</dbReference>
<feature type="repeat" description="PPR" evidence="2">
    <location>
        <begin position="425"/>
        <end position="459"/>
    </location>
</feature>
<dbReference type="Pfam" id="PF13041">
    <property type="entry name" value="PPR_2"/>
    <property type="match status" value="1"/>
</dbReference>
<dbReference type="PROSITE" id="PS51375">
    <property type="entry name" value="PPR"/>
    <property type="match status" value="4"/>
</dbReference>
<evidence type="ECO:0008006" key="5">
    <source>
        <dbReference type="Google" id="ProtNLM"/>
    </source>
</evidence>
<dbReference type="Pfam" id="PF01535">
    <property type="entry name" value="PPR"/>
    <property type="match status" value="6"/>
</dbReference>
<keyword evidence="4" id="KW-1185">Reference proteome</keyword>
<evidence type="ECO:0000313" key="3">
    <source>
        <dbReference type="EMBL" id="KAK4478979.1"/>
    </source>
</evidence>
<dbReference type="InterPro" id="IPR046960">
    <property type="entry name" value="PPR_At4g14850-like_plant"/>
</dbReference>
<feature type="repeat" description="PPR" evidence="2">
    <location>
        <begin position="222"/>
        <end position="256"/>
    </location>
</feature>
<dbReference type="InterPro" id="IPR002885">
    <property type="entry name" value="PPR_rpt"/>
</dbReference>
<dbReference type="Proteomes" id="UP001291926">
    <property type="component" value="Unassembled WGS sequence"/>
</dbReference>
<proteinExistence type="predicted"/>
<evidence type="ECO:0000256" key="1">
    <source>
        <dbReference type="ARBA" id="ARBA00022737"/>
    </source>
</evidence>